<dbReference type="Gene3D" id="3.40.50.720">
    <property type="entry name" value="NAD(P)-binding Rossmann-like Domain"/>
    <property type="match status" value="1"/>
</dbReference>
<comment type="similarity">
    <text evidence="1">Belongs to the short-chain dehydrogenases/reductases (SDR) family.</text>
</comment>
<keyword evidence="4" id="KW-1185">Reference proteome</keyword>
<dbReference type="EMBL" id="AFBN01000027">
    <property type="protein sequence ID" value="EGF57929.1"/>
    <property type="molecule type" value="Genomic_DNA"/>
</dbReference>
<dbReference type="PRINTS" id="PR00080">
    <property type="entry name" value="SDRFAMILY"/>
</dbReference>
<dbReference type="InterPro" id="IPR002347">
    <property type="entry name" value="SDR_fam"/>
</dbReference>
<keyword evidence="2" id="KW-0560">Oxidoreductase</keyword>
<organism evidence="3 4">
    <name type="scientific">Bacteroides fluxus YIT 12057</name>
    <dbReference type="NCBI Taxonomy" id="763034"/>
    <lineage>
        <taxon>Bacteria</taxon>
        <taxon>Pseudomonadati</taxon>
        <taxon>Bacteroidota</taxon>
        <taxon>Bacteroidia</taxon>
        <taxon>Bacteroidales</taxon>
        <taxon>Bacteroidaceae</taxon>
        <taxon>Bacteroides</taxon>
    </lineage>
</organism>
<dbReference type="RefSeq" id="WP_009124819.1">
    <property type="nucleotide sequence ID" value="NZ_GL882624.1"/>
</dbReference>
<protein>
    <submittedName>
        <fullName evidence="3">Oxidoreductase, short chain dehydrogenase/reductase family protein</fullName>
    </submittedName>
</protein>
<dbReference type="CDD" id="cd05233">
    <property type="entry name" value="SDR_c"/>
    <property type="match status" value="1"/>
</dbReference>
<dbReference type="AlphaFoldDB" id="F3PS38"/>
<dbReference type="HOGENOM" id="CLU_010194_1_0_10"/>
<evidence type="ECO:0000313" key="3">
    <source>
        <dbReference type="EMBL" id="EGF57929.1"/>
    </source>
</evidence>
<dbReference type="PANTHER" id="PTHR43477:SF1">
    <property type="entry name" value="DIHYDROANTICAPSIN 7-DEHYDROGENASE"/>
    <property type="match status" value="1"/>
</dbReference>
<evidence type="ECO:0000313" key="4">
    <source>
        <dbReference type="Proteomes" id="UP000003416"/>
    </source>
</evidence>
<dbReference type="eggNOG" id="COG1028">
    <property type="taxonomic scope" value="Bacteria"/>
</dbReference>
<dbReference type="STRING" id="763034.HMPREF9446_01542"/>
<dbReference type="Proteomes" id="UP000003416">
    <property type="component" value="Unassembled WGS sequence"/>
</dbReference>
<evidence type="ECO:0000256" key="1">
    <source>
        <dbReference type="ARBA" id="ARBA00006484"/>
    </source>
</evidence>
<dbReference type="PROSITE" id="PS00061">
    <property type="entry name" value="ADH_SHORT"/>
    <property type="match status" value="1"/>
</dbReference>
<dbReference type="InterPro" id="IPR036291">
    <property type="entry name" value="NAD(P)-bd_dom_sf"/>
</dbReference>
<gene>
    <name evidence="3" type="ORF">HMPREF9446_01542</name>
</gene>
<dbReference type="Pfam" id="PF13561">
    <property type="entry name" value="adh_short_C2"/>
    <property type="match status" value="1"/>
</dbReference>
<comment type="caution">
    <text evidence="3">The sequence shown here is derived from an EMBL/GenBank/DDBJ whole genome shotgun (WGS) entry which is preliminary data.</text>
</comment>
<dbReference type="PRINTS" id="PR00081">
    <property type="entry name" value="GDHRDH"/>
</dbReference>
<proteinExistence type="inferred from homology"/>
<name>F3PS38_9BACE</name>
<evidence type="ECO:0000256" key="2">
    <source>
        <dbReference type="ARBA" id="ARBA00023002"/>
    </source>
</evidence>
<dbReference type="GeneID" id="86049192"/>
<dbReference type="GO" id="GO:0016491">
    <property type="term" value="F:oxidoreductase activity"/>
    <property type="evidence" value="ECO:0007669"/>
    <property type="project" value="UniProtKB-KW"/>
</dbReference>
<dbReference type="InterPro" id="IPR020904">
    <property type="entry name" value="Sc_DH/Rdtase_CS"/>
</dbReference>
<dbReference type="PANTHER" id="PTHR43477">
    <property type="entry name" value="DIHYDROANTICAPSIN 7-DEHYDROGENASE"/>
    <property type="match status" value="1"/>
</dbReference>
<accession>F3PS38</accession>
<dbReference type="InterPro" id="IPR051122">
    <property type="entry name" value="SDR_DHRS6-like"/>
</dbReference>
<reference evidence="3 4" key="1">
    <citation type="submission" date="2011-02" db="EMBL/GenBank/DDBJ databases">
        <authorList>
            <person name="Weinstock G."/>
            <person name="Sodergren E."/>
            <person name="Clifton S."/>
            <person name="Fulton L."/>
            <person name="Fulton B."/>
            <person name="Courtney L."/>
            <person name="Fronick C."/>
            <person name="Harrison M."/>
            <person name="Strong C."/>
            <person name="Farmer C."/>
            <person name="Delahaunty K."/>
            <person name="Markovic C."/>
            <person name="Hall O."/>
            <person name="Minx P."/>
            <person name="Tomlinson C."/>
            <person name="Mitreva M."/>
            <person name="Hou S."/>
            <person name="Chen J."/>
            <person name="Wollam A."/>
            <person name="Pepin K.H."/>
            <person name="Johnson M."/>
            <person name="Bhonagiri V."/>
            <person name="Zhang X."/>
            <person name="Suruliraj S."/>
            <person name="Warren W."/>
            <person name="Chinwalla A."/>
            <person name="Mardis E.R."/>
            <person name="Wilson R.K."/>
        </authorList>
    </citation>
    <scope>NUCLEOTIDE SEQUENCE [LARGE SCALE GENOMIC DNA]</scope>
    <source>
        <strain evidence="3 4">YIT 12057</strain>
    </source>
</reference>
<dbReference type="SUPFAM" id="SSF51735">
    <property type="entry name" value="NAD(P)-binding Rossmann-fold domains"/>
    <property type="match status" value="1"/>
</dbReference>
<dbReference type="FunFam" id="3.40.50.720:FF:000084">
    <property type="entry name" value="Short-chain dehydrogenase reductase"/>
    <property type="match status" value="1"/>
</dbReference>
<sequence>MYNPFSLEGKNILITGASSGIGRATAIECSRMGGKVVITGRNEARLLETFNQLEGEGHISLVADLTDEQQMEHLVEQLPLLHGLVNNAGMTETVPTQFIKRDKLDRILEINTISPILLTQKILKSKKIGKGGSIVFTCSISGPHVSVGGNVLYSTSKGAIHGFVKNAALDLSIKGIRVNEVCPGMIHTHILDAGVISGEQLEVEASRYPMKRFGKPEEVAYGIIYLLSEASSFVTGTGIVIDGGFTLQ</sequence>